<dbReference type="GO" id="GO:0046872">
    <property type="term" value="F:metal ion binding"/>
    <property type="evidence" value="ECO:0007669"/>
    <property type="project" value="UniProtKB-KW"/>
</dbReference>
<sequence>MPTRDNDYLGAAGLTTPVSYHVIDPEELAATPDRPCDRRPVGEAAGLENFALNVYTAQPGEEVPLAYHYHDEQEEAFVVLDGTLTVETPELDYAVEAGETFVAEPGSPHRAHVPADAPSAARVVAVGAPAVDDAHPYEDA</sequence>
<dbReference type="Gene3D" id="2.60.120.10">
    <property type="entry name" value="Jelly Rolls"/>
    <property type="match status" value="1"/>
</dbReference>
<dbReference type="EMBL" id="BMPF01000002">
    <property type="protein sequence ID" value="GGL35012.1"/>
    <property type="molecule type" value="Genomic_DNA"/>
</dbReference>
<dbReference type="PANTHER" id="PTHR35848:SF9">
    <property type="entry name" value="SLL1358 PROTEIN"/>
    <property type="match status" value="1"/>
</dbReference>
<protein>
    <recommendedName>
        <fullName evidence="2">Cupin type-2 domain-containing protein</fullName>
    </recommendedName>
</protein>
<dbReference type="Pfam" id="PF07883">
    <property type="entry name" value="Cupin_2"/>
    <property type="match status" value="1"/>
</dbReference>
<dbReference type="AlphaFoldDB" id="A0A830F359"/>
<dbReference type="Proteomes" id="UP000628840">
    <property type="component" value="Unassembled WGS sequence"/>
</dbReference>
<proteinExistence type="predicted"/>
<dbReference type="InterPro" id="IPR014710">
    <property type="entry name" value="RmlC-like_jellyroll"/>
</dbReference>
<name>A0A830F359_9EURY</name>
<dbReference type="InterPro" id="IPR011051">
    <property type="entry name" value="RmlC_Cupin_sf"/>
</dbReference>
<dbReference type="SUPFAM" id="SSF51182">
    <property type="entry name" value="RmlC-like cupins"/>
    <property type="match status" value="1"/>
</dbReference>
<accession>A0A830F359</accession>
<dbReference type="InterPro" id="IPR051610">
    <property type="entry name" value="GPI/OXD"/>
</dbReference>
<dbReference type="PANTHER" id="PTHR35848">
    <property type="entry name" value="OXALATE-BINDING PROTEIN"/>
    <property type="match status" value="1"/>
</dbReference>
<evidence type="ECO:0000259" key="2">
    <source>
        <dbReference type="Pfam" id="PF07883"/>
    </source>
</evidence>
<evidence type="ECO:0000256" key="1">
    <source>
        <dbReference type="ARBA" id="ARBA00022723"/>
    </source>
</evidence>
<keyword evidence="4" id="KW-1185">Reference proteome</keyword>
<keyword evidence="1" id="KW-0479">Metal-binding</keyword>
<evidence type="ECO:0000313" key="3">
    <source>
        <dbReference type="EMBL" id="GGL35012.1"/>
    </source>
</evidence>
<reference evidence="3 4" key="1">
    <citation type="journal article" date="2019" name="Int. J. Syst. Evol. Microbiol.">
        <title>The Global Catalogue of Microorganisms (GCM) 10K type strain sequencing project: providing services to taxonomists for standard genome sequencing and annotation.</title>
        <authorList>
            <consortium name="The Broad Institute Genomics Platform"/>
            <consortium name="The Broad Institute Genome Sequencing Center for Infectious Disease"/>
            <person name="Wu L."/>
            <person name="Ma J."/>
        </authorList>
    </citation>
    <scope>NUCLEOTIDE SEQUENCE [LARGE SCALE GENOMIC DNA]</scope>
    <source>
        <strain evidence="3 4">JCM 19585</strain>
    </source>
</reference>
<dbReference type="InterPro" id="IPR013096">
    <property type="entry name" value="Cupin_2"/>
</dbReference>
<organism evidence="3 4">
    <name type="scientific">Halarchaeum grantii</name>
    <dbReference type="NCBI Taxonomy" id="1193105"/>
    <lineage>
        <taxon>Archaea</taxon>
        <taxon>Methanobacteriati</taxon>
        <taxon>Methanobacteriota</taxon>
        <taxon>Stenosarchaea group</taxon>
        <taxon>Halobacteria</taxon>
        <taxon>Halobacteriales</taxon>
        <taxon>Halobacteriaceae</taxon>
    </lineage>
</organism>
<comment type="caution">
    <text evidence="3">The sequence shown here is derived from an EMBL/GenBank/DDBJ whole genome shotgun (WGS) entry which is preliminary data.</text>
</comment>
<gene>
    <name evidence="3" type="ORF">GCM10009037_18270</name>
</gene>
<evidence type="ECO:0000313" key="4">
    <source>
        <dbReference type="Proteomes" id="UP000628840"/>
    </source>
</evidence>
<feature type="domain" description="Cupin type-2" evidence="2">
    <location>
        <begin position="54"/>
        <end position="119"/>
    </location>
</feature>